<evidence type="ECO:0000256" key="2">
    <source>
        <dbReference type="ARBA" id="ARBA00007336"/>
    </source>
</evidence>
<reference evidence="7 8" key="3">
    <citation type="journal article" date="2016" name="Sci. Rep.">
        <title>Genome-wide diversity and gene expression profiling of Babesia microti isolates identify polymorphic genes that mediate host-pathogen interactions.</title>
        <authorList>
            <person name="Silva J.C."/>
            <person name="Cornillot E."/>
            <person name="McCracken C."/>
            <person name="Usmani-Brown S."/>
            <person name="Dwivedi A."/>
            <person name="Ifeonu O.O."/>
            <person name="Crabtree J."/>
            <person name="Gotia H.T."/>
            <person name="Virji A.Z."/>
            <person name="Reynes C."/>
            <person name="Colinge J."/>
            <person name="Kumar V."/>
            <person name="Lawres L."/>
            <person name="Pazzi J.E."/>
            <person name="Pablo J.V."/>
            <person name="Hung C."/>
            <person name="Brancato J."/>
            <person name="Kumari P."/>
            <person name="Orvis J."/>
            <person name="Tretina K."/>
            <person name="Chibucos M."/>
            <person name="Ott S."/>
            <person name="Sadzewicz L."/>
            <person name="Sengamalay N."/>
            <person name="Shetty A.C."/>
            <person name="Su Q."/>
            <person name="Tallon L."/>
            <person name="Fraser C.M."/>
            <person name="Frutos R."/>
            <person name="Molina D.M."/>
            <person name="Krause P.J."/>
            <person name="Ben Mamoun C."/>
        </authorList>
    </citation>
    <scope>NUCLEOTIDE SEQUENCE [LARGE SCALE GENOMIC DNA]</scope>
    <source>
        <strain evidence="7 8">RI</strain>
    </source>
</reference>
<dbReference type="OrthoDB" id="443772at2759"/>
<dbReference type="KEGG" id="bmic:BMR1_01G00970"/>
<dbReference type="EMBL" id="FO082871">
    <property type="protein sequence ID" value="SIO73231.1"/>
    <property type="molecule type" value="Genomic_DNA"/>
</dbReference>
<dbReference type="Proteomes" id="UP000002899">
    <property type="component" value="Chromosome I"/>
</dbReference>
<keyword evidence="4" id="KW-0175">Coiled coil</keyword>
<accession>A0A1N6LWH4</accession>
<dbReference type="GO" id="GO:0042273">
    <property type="term" value="P:ribosomal large subunit biogenesis"/>
    <property type="evidence" value="ECO:0007669"/>
    <property type="project" value="TreeGrafter"/>
</dbReference>
<proteinExistence type="inferred from homology"/>
<reference evidence="7 8" key="1">
    <citation type="journal article" date="2012" name="Nucleic Acids Res.">
        <title>Sequencing of the smallest Apicomplexan genome from the human pathogen Babesia microti.</title>
        <authorList>
            <person name="Cornillot E."/>
            <person name="Hadj-Kaddour K."/>
            <person name="Dassouli A."/>
            <person name="Noel B."/>
            <person name="Ranwez V."/>
            <person name="Vacherie B."/>
            <person name="Augagneur Y."/>
            <person name="Bres V."/>
            <person name="Duclos A."/>
            <person name="Randazzo S."/>
            <person name="Carcy B."/>
            <person name="Debierre-Grockiego F."/>
            <person name="Delbecq S."/>
            <person name="Moubri-Menage K."/>
            <person name="Shams-Eldin H."/>
            <person name="Usmani-Brown S."/>
            <person name="Bringaud F."/>
            <person name="Wincker P."/>
            <person name="Vivares C.P."/>
            <person name="Schwarz R.T."/>
            <person name="Schetters T.P."/>
            <person name="Krause P.J."/>
            <person name="Gorenflot A."/>
            <person name="Berry V."/>
            <person name="Barbe V."/>
            <person name="Ben Mamoun C."/>
        </authorList>
    </citation>
    <scope>NUCLEOTIDE SEQUENCE [LARGE SCALE GENOMIC DNA]</scope>
    <source>
        <strain evidence="7 8">RI</strain>
    </source>
</reference>
<keyword evidence="5" id="KW-0539">Nucleus</keyword>
<evidence type="ECO:0000313" key="7">
    <source>
        <dbReference type="EMBL" id="SIO73231.1"/>
    </source>
</evidence>
<dbReference type="VEuPathDB" id="PiroplasmaDB:BMR1_01G00970"/>
<organism evidence="7 8">
    <name type="scientific">Babesia microti (strain RI)</name>
    <dbReference type="NCBI Taxonomy" id="1133968"/>
    <lineage>
        <taxon>Eukaryota</taxon>
        <taxon>Sar</taxon>
        <taxon>Alveolata</taxon>
        <taxon>Apicomplexa</taxon>
        <taxon>Aconoidasida</taxon>
        <taxon>Piroplasmida</taxon>
        <taxon>Babesiidae</taxon>
        <taxon>Babesia</taxon>
    </lineage>
</organism>
<evidence type="ECO:0000256" key="1">
    <source>
        <dbReference type="ARBA" id="ARBA00004604"/>
    </source>
</evidence>
<dbReference type="GO" id="GO:0006364">
    <property type="term" value="P:rRNA processing"/>
    <property type="evidence" value="ECO:0007669"/>
    <property type="project" value="TreeGrafter"/>
</dbReference>
<dbReference type="GO" id="GO:0034399">
    <property type="term" value="C:nuclear periphery"/>
    <property type="evidence" value="ECO:0007669"/>
    <property type="project" value="TreeGrafter"/>
</dbReference>
<dbReference type="PANTHER" id="PTHR13028">
    <property type="entry name" value="RRNA PROCESSING PROTEIN EBNA1-BINDING PROTEIN-RELATED"/>
    <property type="match status" value="1"/>
</dbReference>
<feature type="region of interest" description="Disordered" evidence="6">
    <location>
        <begin position="145"/>
        <end position="249"/>
    </location>
</feature>
<keyword evidence="3" id="KW-0690">Ribosome biogenesis</keyword>
<dbReference type="AlphaFoldDB" id="A0A1N6LWH4"/>
<dbReference type="InterPro" id="IPR008610">
    <property type="entry name" value="Ebp2"/>
</dbReference>
<feature type="compositionally biased region" description="Basic and acidic residues" evidence="6">
    <location>
        <begin position="169"/>
        <end position="183"/>
    </location>
</feature>
<feature type="compositionally biased region" description="Basic residues" evidence="6">
    <location>
        <begin position="153"/>
        <end position="168"/>
    </location>
</feature>
<feature type="compositionally biased region" description="Basic residues" evidence="6">
    <location>
        <begin position="239"/>
        <end position="249"/>
    </location>
</feature>
<dbReference type="RefSeq" id="XP_021337338.1">
    <property type="nucleotide sequence ID" value="XM_021481912.1"/>
</dbReference>
<comment type="subcellular location">
    <subcellularLocation>
        <location evidence="1">Nucleus</location>
        <location evidence="1">Nucleolus</location>
    </subcellularLocation>
</comment>
<comment type="similarity">
    <text evidence="2">Belongs to the EBP2 family.</text>
</comment>
<sequence>MTPVYIMEDLIILKKLGYELNENERIVLPEDINESRENQKKSEPKFEEIEIKLKEIEYRPMKKLSRLPWIETLCINDPGTDDLEIDINQDKKREEYFYKIAARCTALGLTKLKTMGIDFSRPHDYFTEMLKSDKFMRKIRSRMVSKLNSNSHNHNKKSDRKSKRGKNVRGKDKSSDNDGEKSKKSSNLLMGRKRKYNSDNSNDKGDRSKKFKVKDVKFKDGRDRKGTKSPHKDKDRQKRQSTFKNKRDK</sequence>
<dbReference type="GO" id="GO:0030687">
    <property type="term" value="C:preribosome, large subunit precursor"/>
    <property type="evidence" value="ECO:0007669"/>
    <property type="project" value="TreeGrafter"/>
</dbReference>
<name>A0A1N6LWH4_BABMR</name>
<dbReference type="GO" id="GO:0005730">
    <property type="term" value="C:nucleolus"/>
    <property type="evidence" value="ECO:0007669"/>
    <property type="project" value="UniProtKB-SubCell"/>
</dbReference>
<evidence type="ECO:0000256" key="5">
    <source>
        <dbReference type="ARBA" id="ARBA00023242"/>
    </source>
</evidence>
<gene>
    <name evidence="7" type="ORF">BMR1_01G00970</name>
</gene>
<dbReference type="PANTHER" id="PTHR13028:SF0">
    <property type="entry name" value="RRNA-PROCESSING PROTEIN EBP2-RELATED"/>
    <property type="match status" value="1"/>
</dbReference>
<reference evidence="7 8" key="2">
    <citation type="journal article" date="2013" name="PLoS ONE">
        <title>Whole genome mapping and re-organization of the nuclear and mitochondrial genomes of Babesia microti isolates.</title>
        <authorList>
            <person name="Cornillot E."/>
            <person name="Dassouli A."/>
            <person name="Garg A."/>
            <person name="Pachikara N."/>
            <person name="Randazzo S."/>
            <person name="Depoix D."/>
            <person name="Carcy B."/>
            <person name="Delbecq S."/>
            <person name="Frutos R."/>
            <person name="Silva J.C."/>
            <person name="Sutton R."/>
            <person name="Krause P.J."/>
            <person name="Mamoun C.B."/>
        </authorList>
    </citation>
    <scope>NUCLEOTIDE SEQUENCE [LARGE SCALE GENOMIC DNA]</scope>
    <source>
        <strain evidence="7 8">RI</strain>
    </source>
</reference>
<protein>
    <submittedName>
        <fullName evidence="7">EBP2, EBNA1BP2, rRNA-processing protein EBP2</fullName>
    </submittedName>
</protein>
<evidence type="ECO:0000256" key="3">
    <source>
        <dbReference type="ARBA" id="ARBA00022517"/>
    </source>
</evidence>
<dbReference type="Pfam" id="PF05890">
    <property type="entry name" value="Ebp2"/>
    <property type="match status" value="1"/>
</dbReference>
<dbReference type="GeneID" id="24423269"/>
<evidence type="ECO:0000313" key="8">
    <source>
        <dbReference type="Proteomes" id="UP000002899"/>
    </source>
</evidence>
<feature type="compositionally biased region" description="Basic and acidic residues" evidence="6">
    <location>
        <begin position="201"/>
        <end position="238"/>
    </location>
</feature>
<evidence type="ECO:0000256" key="6">
    <source>
        <dbReference type="SAM" id="MobiDB-lite"/>
    </source>
</evidence>
<keyword evidence="8" id="KW-1185">Reference proteome</keyword>
<evidence type="ECO:0000256" key="4">
    <source>
        <dbReference type="ARBA" id="ARBA00023054"/>
    </source>
</evidence>